<proteinExistence type="predicted"/>
<organism evidence="5 6">
    <name type="scientific">Gracilibacillus salinarum</name>
    <dbReference type="NCBI Taxonomy" id="2932255"/>
    <lineage>
        <taxon>Bacteria</taxon>
        <taxon>Bacillati</taxon>
        <taxon>Bacillota</taxon>
        <taxon>Bacilli</taxon>
        <taxon>Bacillales</taxon>
        <taxon>Bacillaceae</taxon>
        <taxon>Gracilibacillus</taxon>
    </lineage>
</organism>
<dbReference type="PROSITE" id="PS00070">
    <property type="entry name" value="ALDEHYDE_DEHYDR_CYS"/>
    <property type="match status" value="1"/>
</dbReference>
<evidence type="ECO:0000256" key="2">
    <source>
        <dbReference type="ARBA" id="ARBA00023002"/>
    </source>
</evidence>
<evidence type="ECO:0000256" key="1">
    <source>
        <dbReference type="ARBA" id="ARBA00013048"/>
    </source>
</evidence>
<dbReference type="Gene3D" id="3.40.309.10">
    <property type="entry name" value="Aldehyde Dehydrogenase, Chain A, domain 2"/>
    <property type="match status" value="1"/>
</dbReference>
<dbReference type="Gene3D" id="3.40.605.10">
    <property type="entry name" value="Aldehyde Dehydrogenase, Chain A, domain 1"/>
    <property type="match status" value="1"/>
</dbReference>
<keyword evidence="3" id="KW-0520">NAD</keyword>
<dbReference type="InterPro" id="IPR010061">
    <property type="entry name" value="MeMal-semiAld_DH"/>
</dbReference>
<dbReference type="RefSeq" id="WP_244742234.1">
    <property type="nucleotide sequence ID" value="NZ_CP095071.1"/>
</dbReference>
<evidence type="ECO:0000256" key="3">
    <source>
        <dbReference type="ARBA" id="ARBA00023027"/>
    </source>
</evidence>
<reference evidence="5 6" key="1">
    <citation type="submission" date="2022-04" db="EMBL/GenBank/DDBJ databases">
        <title>Gracilibacillus sp. isolated from saltern.</title>
        <authorList>
            <person name="Won M."/>
            <person name="Lee C.-M."/>
            <person name="Woen H.-Y."/>
            <person name="Kwon S.-W."/>
        </authorList>
    </citation>
    <scope>NUCLEOTIDE SEQUENCE [LARGE SCALE GENOMIC DNA]</scope>
    <source>
        <strain evidence="5 6">SSPM10-3</strain>
    </source>
</reference>
<keyword evidence="2" id="KW-0560">Oxidoreductase</keyword>
<gene>
    <name evidence="5" type="ORF">MUN87_17475</name>
</gene>
<dbReference type="NCBIfam" id="TIGR01722">
    <property type="entry name" value="MMSDH"/>
    <property type="match status" value="1"/>
</dbReference>
<dbReference type="InterPro" id="IPR016161">
    <property type="entry name" value="Ald_DH/histidinol_DH"/>
</dbReference>
<evidence type="ECO:0000313" key="6">
    <source>
        <dbReference type="Proteomes" id="UP000831537"/>
    </source>
</evidence>
<dbReference type="EMBL" id="CP095071">
    <property type="protein sequence ID" value="UOQ84461.1"/>
    <property type="molecule type" value="Genomic_DNA"/>
</dbReference>
<evidence type="ECO:0000313" key="5">
    <source>
        <dbReference type="EMBL" id="UOQ84461.1"/>
    </source>
</evidence>
<dbReference type="CDD" id="cd07085">
    <property type="entry name" value="ALDH_F6_MMSDH"/>
    <property type="match status" value="1"/>
</dbReference>
<protein>
    <recommendedName>
        <fullName evidence="1">methylmalonate-semialdehyde dehydrogenase (CoA acylating)</fullName>
        <ecNumber evidence="1">1.2.1.27</ecNumber>
    </recommendedName>
</protein>
<keyword evidence="6" id="KW-1185">Reference proteome</keyword>
<dbReference type="InterPro" id="IPR016162">
    <property type="entry name" value="Ald_DH_N"/>
</dbReference>
<sequence length="488" mass="53398">MSKIEVAGATLQNFINGEWVDAYATESQPVVNPATEECLTNVPLSSDEDVDRAVQSSLSAFGEWKKTPVSKRARILFRYHQLLTDHHQFLAEMVSEENGKSYKEAYGEVLRGIECVEFATSAPTLMMGDNLSTIASDIDSEFFRYPIGVVAGIAPFNFPMMVPCWMFPIAIACGNTFLLKPSEKTPLLANKLVALLDEAGLPKGVLNVVHGTHEVVNRILDHPDIAAVSFVGSDPVAKYVYQNAASNGKRVQALAGAKNHHIVLPDCDQDRSIDHIINSAFGSAGQRCMACSAVIAVGDKADSFIAMLKKKADQIKIGNGMDEDVTVTPLISQESRNRALDYIDKGIAEGAQLIRDGRIDMETFNKGNFLGPTIFDYVTPDMSIAENELFAPILSVIRAADLKEAIDIINQSKFGNSATLYTNSASAVRTFREEAEPGMLGVNVGVPAPMAFFPFSGWKHSFYGDLHVNGKDGVEFYTRKKMITSRFY</sequence>
<dbReference type="InterPro" id="IPR015590">
    <property type="entry name" value="Aldehyde_DH_dom"/>
</dbReference>
<dbReference type="PANTHER" id="PTHR43866:SF4">
    <property type="entry name" value="MALONATE-SEMIALDEHYDE DEHYDROGENASE"/>
    <property type="match status" value="1"/>
</dbReference>
<accession>A0ABY4GJC6</accession>
<dbReference type="PANTHER" id="PTHR43866">
    <property type="entry name" value="MALONATE-SEMIALDEHYDE DEHYDROGENASE"/>
    <property type="match status" value="1"/>
</dbReference>
<dbReference type="Pfam" id="PF00171">
    <property type="entry name" value="Aldedh"/>
    <property type="match status" value="1"/>
</dbReference>
<dbReference type="EC" id="1.2.1.27" evidence="1"/>
<dbReference type="Proteomes" id="UP000831537">
    <property type="component" value="Chromosome"/>
</dbReference>
<name>A0ABY4GJC6_9BACI</name>
<dbReference type="SUPFAM" id="SSF53720">
    <property type="entry name" value="ALDH-like"/>
    <property type="match status" value="1"/>
</dbReference>
<dbReference type="InterPro" id="IPR016160">
    <property type="entry name" value="Ald_DH_CS_CYS"/>
</dbReference>
<dbReference type="InterPro" id="IPR016163">
    <property type="entry name" value="Ald_DH_C"/>
</dbReference>
<feature type="domain" description="Aldehyde dehydrogenase" evidence="4">
    <location>
        <begin position="19"/>
        <end position="483"/>
    </location>
</feature>
<evidence type="ECO:0000259" key="4">
    <source>
        <dbReference type="Pfam" id="PF00171"/>
    </source>
</evidence>